<dbReference type="EMBL" id="DVFW01000013">
    <property type="protein sequence ID" value="HIQ79984.1"/>
    <property type="molecule type" value="Genomic_DNA"/>
</dbReference>
<proteinExistence type="predicted"/>
<dbReference type="Pfam" id="PF20124">
    <property type="entry name" value="DUF6514"/>
    <property type="match status" value="1"/>
</dbReference>
<dbReference type="InterPro" id="IPR017016">
    <property type="entry name" value="UCP033595"/>
</dbReference>
<dbReference type="Proteomes" id="UP000886787">
    <property type="component" value="Unassembled WGS sequence"/>
</dbReference>
<dbReference type="AlphaFoldDB" id="A0A9D1CUC7"/>
<reference evidence="1" key="1">
    <citation type="submission" date="2020-10" db="EMBL/GenBank/DDBJ databases">
        <authorList>
            <person name="Gilroy R."/>
        </authorList>
    </citation>
    <scope>NUCLEOTIDE SEQUENCE</scope>
    <source>
        <strain evidence="1">ChiSjej1B19-3389</strain>
    </source>
</reference>
<reference evidence="1" key="2">
    <citation type="journal article" date="2021" name="PeerJ">
        <title>Extensive microbial diversity within the chicken gut microbiome revealed by metagenomics and culture.</title>
        <authorList>
            <person name="Gilroy R."/>
            <person name="Ravi A."/>
            <person name="Getino M."/>
            <person name="Pursley I."/>
            <person name="Horton D.L."/>
            <person name="Alikhan N.F."/>
            <person name="Baker D."/>
            <person name="Gharbi K."/>
            <person name="Hall N."/>
            <person name="Watson M."/>
            <person name="Adriaenssens E.M."/>
            <person name="Foster-Nyarko E."/>
            <person name="Jarju S."/>
            <person name="Secka A."/>
            <person name="Antonio M."/>
            <person name="Oren A."/>
            <person name="Chaudhuri R.R."/>
            <person name="La Ragione R."/>
            <person name="Hildebrand F."/>
            <person name="Pallen M.J."/>
        </authorList>
    </citation>
    <scope>NUCLEOTIDE SEQUENCE</scope>
    <source>
        <strain evidence="1">ChiSjej1B19-3389</strain>
    </source>
</reference>
<sequence>MKKYTSCSFDSPYFYEMTSTHKSVCGKETRVYGIKLYKIGCDDSLNPAECFIATDVSADKAYVQRLLALFYANTVMPLHAPDILEECLCCYPALPF</sequence>
<protein>
    <submittedName>
        <fullName evidence="1">Uncharacterized protein</fullName>
    </submittedName>
</protein>
<accession>A0A9D1CUC7</accession>
<evidence type="ECO:0000313" key="2">
    <source>
        <dbReference type="Proteomes" id="UP000886787"/>
    </source>
</evidence>
<name>A0A9D1CUC7_9FIRM</name>
<comment type="caution">
    <text evidence="1">The sequence shown here is derived from an EMBL/GenBank/DDBJ whole genome shotgun (WGS) entry which is preliminary data.</text>
</comment>
<gene>
    <name evidence="1" type="ORF">IAD32_01705</name>
</gene>
<organism evidence="1 2">
    <name type="scientific">Candidatus Scatavimonas merdigallinarum</name>
    <dbReference type="NCBI Taxonomy" id="2840914"/>
    <lineage>
        <taxon>Bacteria</taxon>
        <taxon>Bacillati</taxon>
        <taxon>Bacillota</taxon>
        <taxon>Clostridia</taxon>
        <taxon>Eubacteriales</taxon>
        <taxon>Oscillospiraceae</taxon>
        <taxon>Oscillospiraceae incertae sedis</taxon>
        <taxon>Candidatus Scatavimonas</taxon>
    </lineage>
</organism>
<evidence type="ECO:0000313" key="1">
    <source>
        <dbReference type="EMBL" id="HIQ79984.1"/>
    </source>
</evidence>